<dbReference type="PANTHER" id="PTHR10794:SF63">
    <property type="entry name" value="ALPHA_BETA HYDROLASE 1, ISOFORM A"/>
    <property type="match status" value="1"/>
</dbReference>
<comment type="similarity">
    <text evidence="1">Belongs to the AB hydrolase superfamily. AB hydrolase 4 family.</text>
</comment>
<feature type="chain" id="PRO_5005187647" description="AB hydrolase-1 domain-containing protein" evidence="3">
    <location>
        <begin position="34"/>
        <end position="503"/>
    </location>
</feature>
<dbReference type="OrthoDB" id="5954035at2759"/>
<dbReference type="GO" id="GO:0047372">
    <property type="term" value="F:monoacylglycerol lipase activity"/>
    <property type="evidence" value="ECO:0007669"/>
    <property type="project" value="TreeGrafter"/>
</dbReference>
<dbReference type="InterPro" id="IPR050960">
    <property type="entry name" value="AB_hydrolase_4_sf"/>
</dbReference>
<organism evidence="5 6">
    <name type="scientific">Vitrella brassicaformis (strain CCMP3155)</name>
    <dbReference type="NCBI Taxonomy" id="1169540"/>
    <lineage>
        <taxon>Eukaryota</taxon>
        <taxon>Sar</taxon>
        <taxon>Alveolata</taxon>
        <taxon>Colpodellida</taxon>
        <taxon>Vitrellaceae</taxon>
        <taxon>Vitrella</taxon>
    </lineage>
</organism>
<sequence length="503" mass="54909">MLDIPWDMLSSMPCLLSLLILPLALLSSTIAQAASSTKPATRPGIRLFGASSYRRLLSAAGFRPSSRVLGGAWVQAVLMYLQGHATPHRDAIYDGVDAVEDSREGGTVHLHRREPAEGVDCKGDVLILTGACGSSRDGQIYSAVTLLSRLGFRSHVMSPRGVDHPIDSHHRCWASTGDIEAAMQAIVSRTPDNESPIYFIGFSMGGSNVARWLGEMGKRAGQGESAVWRRVKGGVSVSNPIDVGRCVRHIDGAPRASLSKLASRGLTWAYKKCYFSQPRPLYRRQRESSVSLALIPSPLLIALTTSTASLSSSTSTASSSASPPPPPSPLTAGLSPLPDLSLPLLSSWGEDEKRLPSVSEDLVERGMRARTVWECDTLLSCHRFGYERVEDYYRDASCEAHLEHIQVPFLCLMSLDDPVVPASLVWEMARRLKDHPTVVFAVTPTGGHNLFCESWWPVPEKNFAARVIAEWLAGLHETKSRKHSHRYDHETDDLRSPASLVGA</sequence>
<proteinExistence type="inferred from homology"/>
<evidence type="ECO:0000259" key="4">
    <source>
        <dbReference type="Pfam" id="PF00561"/>
    </source>
</evidence>
<evidence type="ECO:0000313" key="6">
    <source>
        <dbReference type="Proteomes" id="UP000041254"/>
    </source>
</evidence>
<dbReference type="InterPro" id="IPR000073">
    <property type="entry name" value="AB_hydrolase_1"/>
</dbReference>
<feature type="region of interest" description="Disordered" evidence="2">
    <location>
        <begin position="312"/>
        <end position="333"/>
    </location>
</feature>
<dbReference type="PROSITE" id="PS01133">
    <property type="entry name" value="UPF0017"/>
    <property type="match status" value="1"/>
</dbReference>
<dbReference type="Proteomes" id="UP000041254">
    <property type="component" value="Unassembled WGS sequence"/>
</dbReference>
<feature type="compositionally biased region" description="Low complexity" evidence="2">
    <location>
        <begin position="312"/>
        <end position="321"/>
    </location>
</feature>
<dbReference type="Gene3D" id="3.40.50.1820">
    <property type="entry name" value="alpha/beta hydrolase"/>
    <property type="match status" value="1"/>
</dbReference>
<feature type="domain" description="AB hydrolase-1" evidence="4">
    <location>
        <begin position="125"/>
        <end position="451"/>
    </location>
</feature>
<evidence type="ECO:0000256" key="2">
    <source>
        <dbReference type="SAM" id="MobiDB-lite"/>
    </source>
</evidence>
<dbReference type="PANTHER" id="PTHR10794">
    <property type="entry name" value="ABHYDROLASE DOMAIN-CONTAINING PROTEIN"/>
    <property type="match status" value="1"/>
</dbReference>
<dbReference type="SUPFAM" id="SSF53474">
    <property type="entry name" value="alpha/beta-Hydrolases"/>
    <property type="match status" value="1"/>
</dbReference>
<dbReference type="InParanoid" id="A0A0G4EEU7"/>
<evidence type="ECO:0000256" key="3">
    <source>
        <dbReference type="SAM" id="SignalP"/>
    </source>
</evidence>
<dbReference type="GO" id="GO:0034338">
    <property type="term" value="F:short-chain carboxylesterase activity"/>
    <property type="evidence" value="ECO:0007669"/>
    <property type="project" value="TreeGrafter"/>
</dbReference>
<accession>A0A0G4EEU7</accession>
<dbReference type="STRING" id="1169540.A0A0G4EEU7"/>
<feature type="signal peptide" evidence="3">
    <location>
        <begin position="1"/>
        <end position="33"/>
    </location>
</feature>
<name>A0A0G4EEU7_VITBC</name>
<protein>
    <recommendedName>
        <fullName evidence="4">AB hydrolase-1 domain-containing protein</fullName>
    </recommendedName>
</protein>
<evidence type="ECO:0000313" key="5">
    <source>
        <dbReference type="EMBL" id="CEL93930.1"/>
    </source>
</evidence>
<reference evidence="5 6" key="1">
    <citation type="submission" date="2014-11" db="EMBL/GenBank/DDBJ databases">
        <authorList>
            <person name="Zhu J."/>
            <person name="Qi W."/>
            <person name="Song R."/>
        </authorList>
    </citation>
    <scope>NUCLEOTIDE SEQUENCE [LARGE SCALE GENOMIC DNA]</scope>
</reference>
<evidence type="ECO:0000256" key="1">
    <source>
        <dbReference type="ARBA" id="ARBA00010884"/>
    </source>
</evidence>
<dbReference type="EMBL" id="CDMY01000200">
    <property type="protein sequence ID" value="CEL93930.1"/>
    <property type="molecule type" value="Genomic_DNA"/>
</dbReference>
<dbReference type="AlphaFoldDB" id="A0A0G4EEU7"/>
<dbReference type="InterPro" id="IPR029058">
    <property type="entry name" value="AB_hydrolase_fold"/>
</dbReference>
<dbReference type="VEuPathDB" id="CryptoDB:Vbra_20275"/>
<feature type="region of interest" description="Disordered" evidence="2">
    <location>
        <begin position="482"/>
        <end position="503"/>
    </location>
</feature>
<dbReference type="Pfam" id="PF00561">
    <property type="entry name" value="Abhydrolase_1"/>
    <property type="match status" value="1"/>
</dbReference>
<dbReference type="InterPro" id="IPR000952">
    <property type="entry name" value="AB_hydrolase_4_CS"/>
</dbReference>
<keyword evidence="3" id="KW-0732">Signal</keyword>
<keyword evidence="6" id="KW-1185">Reference proteome</keyword>
<gene>
    <name evidence="5" type="ORF">Vbra_20275</name>
</gene>